<dbReference type="PANTHER" id="PTHR46401:SF2">
    <property type="entry name" value="GLYCOSYLTRANSFERASE WBBK-RELATED"/>
    <property type="match status" value="1"/>
</dbReference>
<dbReference type="Proteomes" id="UP000620874">
    <property type="component" value="Unassembled WGS sequence"/>
</dbReference>
<dbReference type="CDD" id="cd03809">
    <property type="entry name" value="GT4_MtfB-like"/>
    <property type="match status" value="1"/>
</dbReference>
<dbReference type="RefSeq" id="WP_191764588.1">
    <property type="nucleotide sequence ID" value="NZ_JACSPP010000043.1"/>
</dbReference>
<dbReference type="InterPro" id="IPR001296">
    <property type="entry name" value="Glyco_trans_1"/>
</dbReference>
<accession>A0ABR8YAL6</accession>
<organism evidence="4 5">
    <name type="scientific">Phocaeicola intestinalis</name>
    <dbReference type="NCBI Taxonomy" id="2762212"/>
    <lineage>
        <taxon>Bacteria</taxon>
        <taxon>Pseudomonadati</taxon>
        <taxon>Bacteroidota</taxon>
        <taxon>Bacteroidia</taxon>
        <taxon>Bacteroidales</taxon>
        <taxon>Bacteroidaceae</taxon>
        <taxon>Phocaeicola</taxon>
    </lineage>
</organism>
<keyword evidence="1" id="KW-0808">Transferase</keyword>
<sequence>MEINFFYRNRKVGFSIAAVFDTVVSEVSKTYIVKRIFLPSPNANVKSILRNGLFAKKKEEHGIINHITGDVHYLLWFLNKRKTIVTVHDIMYYHYLKGLKRMIWKYLYIIPLKRAAYVTFISHFAYKQVCEVIELHSDRIHIIPNPVDDSFIFSPKVFNTKRPIILHIGTLERKNLNRTIAALDGIECHLRIIGEINNDILIQLKKYNVEYSNVINLSHQEIVEEYRKADIINFPSLFEGFGMPIIEGQATGRVVVTSNLSPMKEVAGEGAVLVDPYSVDDIRNAYHKIIQDASFREVLIKKGRENVSRFSVDIIAEQYMNIYKSIQQ</sequence>
<protein>
    <submittedName>
        <fullName evidence="4">Glycosyltransferase family 4 protein</fullName>
    </submittedName>
</protein>
<reference evidence="4 5" key="1">
    <citation type="submission" date="2020-08" db="EMBL/GenBank/DDBJ databases">
        <title>A Genomic Blueprint of the Chicken Gut Microbiome.</title>
        <authorList>
            <person name="Gilroy R."/>
            <person name="Ravi A."/>
            <person name="Getino M."/>
            <person name="Pursley I."/>
            <person name="Horton D.L."/>
            <person name="Alikhan N.-F."/>
            <person name="Baker D."/>
            <person name="Gharbi K."/>
            <person name="Hall N."/>
            <person name="Watson M."/>
            <person name="Adriaenssens E.M."/>
            <person name="Foster-Nyarko E."/>
            <person name="Jarju S."/>
            <person name="Secka A."/>
            <person name="Antonio M."/>
            <person name="Oren A."/>
            <person name="Chaudhuri R."/>
            <person name="La Ragione R.M."/>
            <person name="Hildebrand F."/>
            <person name="Pallen M.J."/>
        </authorList>
    </citation>
    <scope>NUCLEOTIDE SEQUENCE [LARGE SCALE GENOMIC DNA]</scope>
    <source>
        <strain evidence="4 5">Sa1CVN1</strain>
    </source>
</reference>
<dbReference type="Pfam" id="PF00534">
    <property type="entry name" value="Glycos_transf_1"/>
    <property type="match status" value="1"/>
</dbReference>
<gene>
    <name evidence="4" type="ORF">H9625_12355</name>
</gene>
<dbReference type="Pfam" id="PF13439">
    <property type="entry name" value="Glyco_transf_4"/>
    <property type="match status" value="1"/>
</dbReference>
<evidence type="ECO:0000313" key="5">
    <source>
        <dbReference type="Proteomes" id="UP000620874"/>
    </source>
</evidence>
<dbReference type="InterPro" id="IPR028098">
    <property type="entry name" value="Glyco_trans_4-like_N"/>
</dbReference>
<evidence type="ECO:0000259" key="3">
    <source>
        <dbReference type="Pfam" id="PF13439"/>
    </source>
</evidence>
<evidence type="ECO:0000256" key="1">
    <source>
        <dbReference type="ARBA" id="ARBA00022679"/>
    </source>
</evidence>
<dbReference type="SUPFAM" id="SSF53756">
    <property type="entry name" value="UDP-Glycosyltransferase/glycogen phosphorylase"/>
    <property type="match status" value="1"/>
</dbReference>
<dbReference type="PANTHER" id="PTHR46401">
    <property type="entry name" value="GLYCOSYLTRANSFERASE WBBK-RELATED"/>
    <property type="match status" value="1"/>
</dbReference>
<proteinExistence type="predicted"/>
<name>A0ABR8YAL6_9BACT</name>
<dbReference type="EMBL" id="JACSPP010000043">
    <property type="protein sequence ID" value="MBD8041213.1"/>
    <property type="molecule type" value="Genomic_DNA"/>
</dbReference>
<feature type="domain" description="Glycosyl transferase family 1" evidence="2">
    <location>
        <begin position="152"/>
        <end position="305"/>
    </location>
</feature>
<dbReference type="Gene3D" id="3.40.50.2000">
    <property type="entry name" value="Glycogen Phosphorylase B"/>
    <property type="match status" value="2"/>
</dbReference>
<keyword evidence="5" id="KW-1185">Reference proteome</keyword>
<feature type="domain" description="Glycosyltransferase subfamily 4-like N-terminal" evidence="3">
    <location>
        <begin position="72"/>
        <end position="150"/>
    </location>
</feature>
<evidence type="ECO:0000313" key="4">
    <source>
        <dbReference type="EMBL" id="MBD8041213.1"/>
    </source>
</evidence>
<evidence type="ECO:0000259" key="2">
    <source>
        <dbReference type="Pfam" id="PF00534"/>
    </source>
</evidence>
<comment type="caution">
    <text evidence="4">The sequence shown here is derived from an EMBL/GenBank/DDBJ whole genome shotgun (WGS) entry which is preliminary data.</text>
</comment>